<organism evidence="1 2">
    <name type="scientific">Meishania litoralis</name>
    <dbReference type="NCBI Taxonomy" id="3434685"/>
    <lineage>
        <taxon>Bacteria</taxon>
        <taxon>Pseudomonadati</taxon>
        <taxon>Bacteroidota</taxon>
        <taxon>Flavobacteriia</taxon>
        <taxon>Flavobacteriales</taxon>
        <taxon>Flavobacteriaceae</taxon>
        <taxon>Meishania</taxon>
    </lineage>
</organism>
<keyword evidence="2" id="KW-1185">Reference proteome</keyword>
<protein>
    <submittedName>
        <fullName evidence="1">Uncharacterized protein</fullName>
    </submittedName>
</protein>
<sequence length="98" mass="10999">MKKIARLTLLILWAFAIVAPSLITLYDVDNPIVVSNLNEEEQQETGKKADSEEKFVGSASYDFSLLGLSMKTDMGYYHITGYFDYTLEIVPPPPKHIG</sequence>
<dbReference type="EMBL" id="JBHFPV010000001">
    <property type="protein sequence ID" value="MFH6603233.1"/>
    <property type="molecule type" value="Genomic_DNA"/>
</dbReference>
<evidence type="ECO:0000313" key="2">
    <source>
        <dbReference type="Proteomes" id="UP001595191"/>
    </source>
</evidence>
<proteinExistence type="predicted"/>
<dbReference type="Proteomes" id="UP001595191">
    <property type="component" value="Unassembled WGS sequence"/>
</dbReference>
<name>A0ACC7LID7_9FLAO</name>
<reference evidence="1" key="1">
    <citation type="submission" date="2024-09" db="EMBL/GenBank/DDBJ databases">
        <authorList>
            <person name="Liu J."/>
        </authorList>
    </citation>
    <scope>NUCLEOTIDE SEQUENCE</scope>
    <source>
        <strain evidence="1">NBU2967</strain>
    </source>
</reference>
<evidence type="ECO:0000313" key="1">
    <source>
        <dbReference type="EMBL" id="MFH6603233.1"/>
    </source>
</evidence>
<gene>
    <name evidence="1" type="ORF">ACEZ3G_07090</name>
</gene>
<comment type="caution">
    <text evidence="1">The sequence shown here is derived from an EMBL/GenBank/DDBJ whole genome shotgun (WGS) entry which is preliminary data.</text>
</comment>
<accession>A0ACC7LID7</accession>